<evidence type="ECO:0000313" key="6">
    <source>
        <dbReference type="EMBL" id="OGC27932.1"/>
    </source>
</evidence>
<reference evidence="6 7" key="1">
    <citation type="journal article" date="2016" name="Nat. Commun.">
        <title>Thousands of microbial genomes shed light on interconnected biogeochemical processes in an aquifer system.</title>
        <authorList>
            <person name="Anantharaman K."/>
            <person name="Brown C.T."/>
            <person name="Hug L.A."/>
            <person name="Sharon I."/>
            <person name="Castelle C.J."/>
            <person name="Probst A.J."/>
            <person name="Thomas B.C."/>
            <person name="Singh A."/>
            <person name="Wilkins M.J."/>
            <person name="Karaoz U."/>
            <person name="Brodie E.L."/>
            <person name="Williams K.H."/>
            <person name="Hubbard S.S."/>
            <person name="Banfield J.F."/>
        </authorList>
    </citation>
    <scope>NUCLEOTIDE SEQUENCE [LARGE SCALE GENOMIC DNA]</scope>
</reference>
<feature type="domain" description="HTH crp-type" evidence="5">
    <location>
        <begin position="127"/>
        <end position="195"/>
    </location>
</feature>
<evidence type="ECO:0008006" key="8">
    <source>
        <dbReference type="Google" id="ProtNLM"/>
    </source>
</evidence>
<dbReference type="SUPFAM" id="SSF46785">
    <property type="entry name" value="Winged helix' DNA-binding domain"/>
    <property type="match status" value="1"/>
</dbReference>
<dbReference type="InterPro" id="IPR036388">
    <property type="entry name" value="WH-like_DNA-bd_sf"/>
</dbReference>
<evidence type="ECO:0000256" key="1">
    <source>
        <dbReference type="ARBA" id="ARBA00023015"/>
    </source>
</evidence>
<dbReference type="PANTHER" id="PTHR24567">
    <property type="entry name" value="CRP FAMILY TRANSCRIPTIONAL REGULATORY PROTEIN"/>
    <property type="match status" value="1"/>
</dbReference>
<dbReference type="Gene3D" id="2.60.120.10">
    <property type="entry name" value="Jelly Rolls"/>
    <property type="match status" value="1"/>
</dbReference>
<protein>
    <recommendedName>
        <fullName evidence="8">Crp/Fnr family transcriptional regulator</fullName>
    </recommendedName>
</protein>
<keyword evidence="3" id="KW-0804">Transcription</keyword>
<dbReference type="SUPFAM" id="SSF51206">
    <property type="entry name" value="cAMP-binding domain-like"/>
    <property type="match status" value="1"/>
</dbReference>
<dbReference type="InterPro" id="IPR012318">
    <property type="entry name" value="HTH_CRP"/>
</dbReference>
<sequence length="202" mass="22567">MDKEILALGIEKSFRADETIFEAGGEAGGFYYLLSGEVRIFKMDEAGMEVEIARVGPDGYIGEAIIFTQDAYPLFAQAVKESKTLYFPKDKVLRAIERSPKIALTFIKVLAEKCVTLNRRLETIGLKSIRQRLIHYLAGQCSRDGRCLIKLTTSKTDLARRLGTISETLSRNFKALEDEGLIEVKASDILIKNCAKIKAEII</sequence>
<evidence type="ECO:0000313" key="7">
    <source>
        <dbReference type="Proteomes" id="UP000178602"/>
    </source>
</evidence>
<dbReference type="InterPro" id="IPR014710">
    <property type="entry name" value="RmlC-like_jellyroll"/>
</dbReference>
<name>A0A1F4T594_UNCSA</name>
<dbReference type="SMART" id="SM00100">
    <property type="entry name" value="cNMP"/>
    <property type="match status" value="1"/>
</dbReference>
<dbReference type="CDD" id="cd00038">
    <property type="entry name" value="CAP_ED"/>
    <property type="match status" value="1"/>
</dbReference>
<dbReference type="PROSITE" id="PS50042">
    <property type="entry name" value="CNMP_BINDING_3"/>
    <property type="match status" value="1"/>
</dbReference>
<evidence type="ECO:0000259" key="5">
    <source>
        <dbReference type="PROSITE" id="PS51063"/>
    </source>
</evidence>
<dbReference type="EMBL" id="MEUG01000001">
    <property type="protein sequence ID" value="OGC27932.1"/>
    <property type="molecule type" value="Genomic_DNA"/>
</dbReference>
<dbReference type="AlphaFoldDB" id="A0A1F4T594"/>
<dbReference type="InterPro" id="IPR036390">
    <property type="entry name" value="WH_DNA-bd_sf"/>
</dbReference>
<dbReference type="Proteomes" id="UP000178602">
    <property type="component" value="Unassembled WGS sequence"/>
</dbReference>
<evidence type="ECO:0000259" key="4">
    <source>
        <dbReference type="PROSITE" id="PS50042"/>
    </source>
</evidence>
<organism evidence="6 7">
    <name type="scientific">candidate division WOR-1 bacterium RIFOXYC12_FULL_54_18</name>
    <dbReference type="NCBI Taxonomy" id="1802584"/>
    <lineage>
        <taxon>Bacteria</taxon>
        <taxon>Bacillati</taxon>
        <taxon>Saganbacteria</taxon>
    </lineage>
</organism>
<dbReference type="SMART" id="SM00419">
    <property type="entry name" value="HTH_CRP"/>
    <property type="match status" value="1"/>
</dbReference>
<accession>A0A1F4T594</accession>
<evidence type="ECO:0000256" key="2">
    <source>
        <dbReference type="ARBA" id="ARBA00023125"/>
    </source>
</evidence>
<dbReference type="GO" id="GO:0005829">
    <property type="term" value="C:cytosol"/>
    <property type="evidence" value="ECO:0007669"/>
    <property type="project" value="TreeGrafter"/>
</dbReference>
<dbReference type="InterPro" id="IPR050397">
    <property type="entry name" value="Env_Response_Regulators"/>
</dbReference>
<comment type="caution">
    <text evidence="6">The sequence shown here is derived from an EMBL/GenBank/DDBJ whole genome shotgun (WGS) entry which is preliminary data.</text>
</comment>
<dbReference type="InterPro" id="IPR000595">
    <property type="entry name" value="cNMP-bd_dom"/>
</dbReference>
<evidence type="ECO:0000256" key="3">
    <source>
        <dbReference type="ARBA" id="ARBA00023163"/>
    </source>
</evidence>
<dbReference type="PANTHER" id="PTHR24567:SF74">
    <property type="entry name" value="HTH-TYPE TRANSCRIPTIONAL REGULATOR ARCR"/>
    <property type="match status" value="1"/>
</dbReference>
<dbReference type="Pfam" id="PF13545">
    <property type="entry name" value="HTH_Crp_2"/>
    <property type="match status" value="1"/>
</dbReference>
<proteinExistence type="predicted"/>
<dbReference type="Pfam" id="PF00027">
    <property type="entry name" value="cNMP_binding"/>
    <property type="match status" value="1"/>
</dbReference>
<feature type="domain" description="Cyclic nucleotide-binding" evidence="4">
    <location>
        <begin position="1"/>
        <end position="113"/>
    </location>
</feature>
<keyword evidence="1" id="KW-0805">Transcription regulation</keyword>
<gene>
    <name evidence="6" type="ORF">A3K49_02885</name>
</gene>
<dbReference type="GO" id="GO:0003700">
    <property type="term" value="F:DNA-binding transcription factor activity"/>
    <property type="evidence" value="ECO:0007669"/>
    <property type="project" value="TreeGrafter"/>
</dbReference>
<keyword evidence="2" id="KW-0238">DNA-binding</keyword>
<dbReference type="PROSITE" id="PS51063">
    <property type="entry name" value="HTH_CRP_2"/>
    <property type="match status" value="1"/>
</dbReference>
<dbReference type="GO" id="GO:0003677">
    <property type="term" value="F:DNA binding"/>
    <property type="evidence" value="ECO:0007669"/>
    <property type="project" value="UniProtKB-KW"/>
</dbReference>
<dbReference type="InterPro" id="IPR018490">
    <property type="entry name" value="cNMP-bd_dom_sf"/>
</dbReference>
<dbReference type="Gene3D" id="1.10.10.10">
    <property type="entry name" value="Winged helix-like DNA-binding domain superfamily/Winged helix DNA-binding domain"/>
    <property type="match status" value="1"/>
</dbReference>